<name>A0A382Z9G2_9ZZZZ</name>
<evidence type="ECO:0000256" key="1">
    <source>
        <dbReference type="SAM" id="Phobius"/>
    </source>
</evidence>
<reference evidence="2" key="1">
    <citation type="submission" date="2018-05" db="EMBL/GenBank/DDBJ databases">
        <authorList>
            <person name="Lanie J.A."/>
            <person name="Ng W.-L."/>
            <person name="Kazmierczak K.M."/>
            <person name="Andrzejewski T.M."/>
            <person name="Davidsen T.M."/>
            <person name="Wayne K.J."/>
            <person name="Tettelin H."/>
            <person name="Glass J.I."/>
            <person name="Rusch D."/>
            <person name="Podicherti R."/>
            <person name="Tsui H.-C.T."/>
            <person name="Winkler M.E."/>
        </authorList>
    </citation>
    <scope>NUCLEOTIDE SEQUENCE</scope>
</reference>
<accession>A0A382Z9G2</accession>
<keyword evidence="1" id="KW-0812">Transmembrane</keyword>
<dbReference type="AlphaFoldDB" id="A0A382Z9G2"/>
<organism evidence="2">
    <name type="scientific">marine metagenome</name>
    <dbReference type="NCBI Taxonomy" id="408172"/>
    <lineage>
        <taxon>unclassified sequences</taxon>
        <taxon>metagenomes</taxon>
        <taxon>ecological metagenomes</taxon>
    </lineage>
</organism>
<evidence type="ECO:0000313" key="2">
    <source>
        <dbReference type="EMBL" id="SVD91930.1"/>
    </source>
</evidence>
<dbReference type="SUPFAM" id="SSF103473">
    <property type="entry name" value="MFS general substrate transporter"/>
    <property type="match status" value="1"/>
</dbReference>
<keyword evidence="1" id="KW-1133">Transmembrane helix</keyword>
<gene>
    <name evidence="2" type="ORF">METZ01_LOCUS444784</name>
</gene>
<feature type="transmembrane region" description="Helical" evidence="1">
    <location>
        <begin position="25"/>
        <end position="44"/>
    </location>
</feature>
<evidence type="ECO:0008006" key="3">
    <source>
        <dbReference type="Google" id="ProtNLM"/>
    </source>
</evidence>
<dbReference type="Gene3D" id="1.20.1250.20">
    <property type="entry name" value="MFS general substrate transporter like domains"/>
    <property type="match status" value="1"/>
</dbReference>
<feature type="non-terminal residue" evidence="2">
    <location>
        <position position="1"/>
    </location>
</feature>
<dbReference type="InterPro" id="IPR036259">
    <property type="entry name" value="MFS_trans_sf"/>
</dbReference>
<proteinExistence type="predicted"/>
<protein>
    <recommendedName>
        <fullName evidence="3">Major facilitator superfamily (MFS) profile domain-containing protein</fullName>
    </recommendedName>
</protein>
<keyword evidence="1" id="KW-0472">Membrane</keyword>
<sequence>SHQIGSFLGSWLGGRLFDIYGSYELMWWISVALGFISALMHMPIKEKAVQRLANQQI</sequence>
<dbReference type="EMBL" id="UINC01181968">
    <property type="protein sequence ID" value="SVD91930.1"/>
    <property type="molecule type" value="Genomic_DNA"/>
</dbReference>